<dbReference type="Proteomes" id="UP000282613">
    <property type="component" value="Unassembled WGS sequence"/>
</dbReference>
<evidence type="ECO:0000313" key="2">
    <source>
        <dbReference type="EMBL" id="VDK39368.1"/>
    </source>
</evidence>
<keyword evidence="3" id="KW-1185">Reference proteome</keyword>
<evidence type="ECO:0000313" key="3">
    <source>
        <dbReference type="Proteomes" id="UP000282613"/>
    </source>
</evidence>
<proteinExistence type="predicted"/>
<dbReference type="AlphaFoldDB" id="A0A0R3WBH3"/>
<dbReference type="EMBL" id="UYRS01018710">
    <property type="protein sequence ID" value="VDK39368.1"/>
    <property type="molecule type" value="Genomic_DNA"/>
</dbReference>
<feature type="region of interest" description="Disordered" evidence="1">
    <location>
        <begin position="149"/>
        <end position="187"/>
    </location>
</feature>
<feature type="compositionally biased region" description="Basic and acidic residues" evidence="1">
    <location>
        <begin position="7"/>
        <end position="35"/>
    </location>
</feature>
<feature type="region of interest" description="Disordered" evidence="1">
    <location>
        <begin position="1"/>
        <end position="48"/>
    </location>
</feature>
<feature type="compositionally biased region" description="Basic and acidic residues" evidence="1">
    <location>
        <begin position="149"/>
        <end position="160"/>
    </location>
</feature>
<name>A0A0R3WBH3_TAEAS</name>
<accession>A0A0R3WBH3</accession>
<organism evidence="4">
    <name type="scientific">Taenia asiatica</name>
    <name type="common">Asian tapeworm</name>
    <dbReference type="NCBI Taxonomy" id="60517"/>
    <lineage>
        <taxon>Eukaryota</taxon>
        <taxon>Metazoa</taxon>
        <taxon>Spiralia</taxon>
        <taxon>Lophotrochozoa</taxon>
        <taxon>Platyhelminthes</taxon>
        <taxon>Cestoda</taxon>
        <taxon>Eucestoda</taxon>
        <taxon>Cyclophyllidea</taxon>
        <taxon>Taeniidae</taxon>
        <taxon>Taenia</taxon>
    </lineage>
</organism>
<sequence length="187" mass="21612">MNGFNMDEIHSTTDRRREESKSADKNSEERGEDQRASTSSENSPLPHLAFEFPREVIREISISGRVISSRQEFSRTEMRRNKLVQSEEEEAAYAFREASLQCLFNRMSADLEKINGDLDEKDEMLALCGLVRPKVKKILQRSMRRLEHCQQSEGKGALERLRRRSQTEVPQNVADKRKNDVAPTTKI</sequence>
<dbReference type="WBParaSite" id="TASK_0000798901-mRNA-1">
    <property type="protein sequence ID" value="TASK_0000798901-mRNA-1"/>
    <property type="gene ID" value="TASK_0000798901"/>
</dbReference>
<reference evidence="4" key="1">
    <citation type="submission" date="2017-02" db="UniProtKB">
        <authorList>
            <consortium name="WormBaseParasite"/>
        </authorList>
    </citation>
    <scope>IDENTIFICATION</scope>
</reference>
<protein>
    <submittedName>
        <fullName evidence="2 4">Uncharacterized protein</fullName>
    </submittedName>
</protein>
<evidence type="ECO:0000256" key="1">
    <source>
        <dbReference type="SAM" id="MobiDB-lite"/>
    </source>
</evidence>
<reference evidence="2 3" key="2">
    <citation type="submission" date="2018-11" db="EMBL/GenBank/DDBJ databases">
        <authorList>
            <consortium name="Pathogen Informatics"/>
        </authorList>
    </citation>
    <scope>NUCLEOTIDE SEQUENCE [LARGE SCALE GENOMIC DNA]</scope>
</reference>
<evidence type="ECO:0000313" key="4">
    <source>
        <dbReference type="WBParaSite" id="TASK_0000798901-mRNA-1"/>
    </source>
</evidence>
<gene>
    <name evidence="2" type="ORF">TASK_LOCUS7990</name>
</gene>